<name>A0A0C1Y6H3_9CYAN</name>
<reference evidence="1" key="1">
    <citation type="submission" date="2014-11" db="EMBL/GenBank/DDBJ databases">
        <authorList>
            <person name="Malar M.C."/>
            <person name="Sen D."/>
            <person name="Tripathy S."/>
        </authorList>
    </citation>
    <scope>NUCLEOTIDE SEQUENCE</scope>
    <source>
        <strain evidence="1">BDU141951</strain>
    </source>
</reference>
<accession>A0A0C1Y6H3</accession>
<sequence>MMHLRVFLQSLWGRFPVLQKLFGVGWKVVLTEALIEIPFTILESSFLMRFLFGVTLGLTLWQYFVIAAALYLLIELGRWVFSRFVSRSNDYRFWKHELEMLEILFDGFKQLRGRAKNRFSKDHGENWPR</sequence>
<reference evidence="1" key="2">
    <citation type="journal article" date="2015" name="Genome Announc.">
        <title>Draft Genome Sequence of Filamentous Marine Cyanobacterium Lyngbya confervoides Strain BDU141951.</title>
        <authorList>
            <person name="Chandrababunaidu M.M."/>
            <person name="Sen D."/>
            <person name="Tripathy S."/>
        </authorList>
    </citation>
    <scope>NUCLEOTIDE SEQUENCE</scope>
    <source>
        <strain evidence="1">BDU141951</strain>
    </source>
</reference>
<reference evidence="1" key="3">
    <citation type="submission" date="2020-02" db="EMBL/GenBank/DDBJ databases">
        <authorList>
            <person name="Sarangi A.N."/>
            <person name="Ghosh S."/>
            <person name="Mukherjee M."/>
            <person name="Tripathy S."/>
        </authorList>
    </citation>
    <scope>NUCLEOTIDE SEQUENCE</scope>
    <source>
        <strain evidence="1">BDU141951</strain>
    </source>
</reference>
<proteinExistence type="predicted"/>
<protein>
    <submittedName>
        <fullName evidence="1">Uncharacterized protein</fullName>
    </submittedName>
</protein>
<dbReference type="EMBL" id="JTHE02000003">
    <property type="protein sequence ID" value="NEV69240.1"/>
    <property type="molecule type" value="Genomic_DNA"/>
</dbReference>
<dbReference type="AlphaFoldDB" id="A0A0C1Y6H3"/>
<evidence type="ECO:0000313" key="1">
    <source>
        <dbReference type="EMBL" id="NEV69240.1"/>
    </source>
</evidence>
<gene>
    <name evidence="1" type="ORF">QQ91_019255</name>
</gene>
<organism evidence="1">
    <name type="scientific">Lyngbya confervoides BDU141951</name>
    <dbReference type="NCBI Taxonomy" id="1574623"/>
    <lineage>
        <taxon>Bacteria</taxon>
        <taxon>Bacillati</taxon>
        <taxon>Cyanobacteriota</taxon>
        <taxon>Cyanophyceae</taxon>
        <taxon>Oscillatoriophycideae</taxon>
        <taxon>Oscillatoriales</taxon>
        <taxon>Microcoleaceae</taxon>
        <taxon>Lyngbya</taxon>
    </lineage>
</organism>
<comment type="caution">
    <text evidence="1">The sequence shown here is derived from an EMBL/GenBank/DDBJ whole genome shotgun (WGS) entry which is preliminary data.</text>
</comment>